<name>A0AAD4I1N0_9PEZI</name>
<evidence type="ECO:0000256" key="1">
    <source>
        <dbReference type="ARBA" id="ARBA00022723"/>
    </source>
</evidence>
<feature type="compositionally biased region" description="Basic and acidic residues" evidence="7">
    <location>
        <begin position="1"/>
        <end position="10"/>
    </location>
</feature>
<organism evidence="9 10">
    <name type="scientific">Staphylotrichum longicolle</name>
    <dbReference type="NCBI Taxonomy" id="669026"/>
    <lineage>
        <taxon>Eukaryota</taxon>
        <taxon>Fungi</taxon>
        <taxon>Dikarya</taxon>
        <taxon>Ascomycota</taxon>
        <taxon>Pezizomycotina</taxon>
        <taxon>Sordariomycetes</taxon>
        <taxon>Sordariomycetidae</taxon>
        <taxon>Sordariales</taxon>
        <taxon>Chaetomiaceae</taxon>
        <taxon>Staphylotrichum</taxon>
    </lineage>
</organism>
<evidence type="ECO:0000313" key="9">
    <source>
        <dbReference type="EMBL" id="KAG7292277.1"/>
    </source>
</evidence>
<evidence type="ECO:0000256" key="4">
    <source>
        <dbReference type="ARBA" id="ARBA00022833"/>
    </source>
</evidence>
<dbReference type="SMART" id="SM00355">
    <property type="entry name" value="ZnF_C2H2"/>
    <property type="match status" value="2"/>
</dbReference>
<evidence type="ECO:0000256" key="5">
    <source>
        <dbReference type="ARBA" id="ARBA00044085"/>
    </source>
</evidence>
<dbReference type="InterPro" id="IPR013087">
    <property type="entry name" value="Znf_C2H2_type"/>
</dbReference>
<feature type="domain" description="C2H2-type" evidence="8">
    <location>
        <begin position="137"/>
        <end position="169"/>
    </location>
</feature>
<dbReference type="SUPFAM" id="SSF57667">
    <property type="entry name" value="beta-beta-alpha zinc fingers"/>
    <property type="match status" value="1"/>
</dbReference>
<dbReference type="PANTHER" id="PTHR14003">
    <property type="entry name" value="TRANSCRIPTIONAL REPRESSOR PROTEIN YY"/>
    <property type="match status" value="1"/>
</dbReference>
<dbReference type="PROSITE" id="PS50157">
    <property type="entry name" value="ZINC_FINGER_C2H2_2"/>
    <property type="match status" value="2"/>
</dbReference>
<protein>
    <recommendedName>
        <fullName evidence="5">C2H2 type master regulator of conidiophore development brlA</fullName>
    </recommendedName>
</protein>
<dbReference type="EMBL" id="JAHCVI010000001">
    <property type="protein sequence ID" value="KAG7292277.1"/>
    <property type="molecule type" value="Genomic_DNA"/>
</dbReference>
<dbReference type="PANTHER" id="PTHR14003:SF19">
    <property type="entry name" value="YY2 TRANSCRIPTION FACTOR"/>
    <property type="match status" value="1"/>
</dbReference>
<dbReference type="PROSITE" id="PS00028">
    <property type="entry name" value="ZINC_FINGER_C2H2_1"/>
    <property type="match status" value="1"/>
</dbReference>
<evidence type="ECO:0000259" key="8">
    <source>
        <dbReference type="PROSITE" id="PS50157"/>
    </source>
</evidence>
<accession>A0AAD4I1N0</accession>
<dbReference type="Pfam" id="PF00096">
    <property type="entry name" value="zf-C2H2"/>
    <property type="match status" value="1"/>
</dbReference>
<keyword evidence="2" id="KW-0677">Repeat</keyword>
<sequence length="289" mass="32057">MALQLRDARGRRISILNDDDEPMTRPLCTRIATSSYPPPPPPPRTASTPNTPELFRSNSYDSHMGTEPISPMTPLEPALRYPVFLADRRASFDDYYAEAMPMYAGTKRRPSTLSDGRSVSYEDDLLTTTSERPVKRYPCRYRDSHGCDKTFTTSGHASRHSKIHTAEKAVPCSFKGCPKKFTRADNMKQHLETHYKDKSRSSSSRPSLPSNQRRSSYSVKPSGRSKLAAAAVAAARKESLPLPSPVSGSFNLESLEVHPFSRPSSVRMPSSGLETLAMAAQEITKTSRS</sequence>
<evidence type="ECO:0000256" key="3">
    <source>
        <dbReference type="ARBA" id="ARBA00022771"/>
    </source>
</evidence>
<dbReference type="Gene3D" id="3.30.160.60">
    <property type="entry name" value="Classic Zinc Finger"/>
    <property type="match status" value="2"/>
</dbReference>
<dbReference type="GO" id="GO:0000785">
    <property type="term" value="C:chromatin"/>
    <property type="evidence" value="ECO:0007669"/>
    <property type="project" value="TreeGrafter"/>
</dbReference>
<evidence type="ECO:0000256" key="2">
    <source>
        <dbReference type="ARBA" id="ARBA00022737"/>
    </source>
</evidence>
<dbReference type="Proteomes" id="UP001197093">
    <property type="component" value="Unassembled WGS sequence"/>
</dbReference>
<dbReference type="FunFam" id="3.30.160.60:FF:001075">
    <property type="entry name" value="Zinc finger, C2H2-type/integrase, DNA-binding protein"/>
    <property type="match status" value="1"/>
</dbReference>
<dbReference type="InterPro" id="IPR036236">
    <property type="entry name" value="Znf_C2H2_sf"/>
</dbReference>
<dbReference type="GO" id="GO:0000978">
    <property type="term" value="F:RNA polymerase II cis-regulatory region sequence-specific DNA binding"/>
    <property type="evidence" value="ECO:0007669"/>
    <property type="project" value="TreeGrafter"/>
</dbReference>
<dbReference type="GO" id="GO:0008270">
    <property type="term" value="F:zinc ion binding"/>
    <property type="evidence" value="ECO:0007669"/>
    <property type="project" value="UniProtKB-KW"/>
</dbReference>
<dbReference type="AlphaFoldDB" id="A0AAD4I1N0"/>
<keyword evidence="10" id="KW-1185">Reference proteome</keyword>
<evidence type="ECO:0000313" key="10">
    <source>
        <dbReference type="Proteomes" id="UP001197093"/>
    </source>
</evidence>
<proteinExistence type="predicted"/>
<gene>
    <name evidence="9" type="ORF">NEMBOFW57_002312</name>
</gene>
<feature type="region of interest" description="Disordered" evidence="7">
    <location>
        <begin position="1"/>
        <end position="71"/>
    </location>
</feature>
<keyword evidence="3 6" id="KW-0863">Zinc-finger</keyword>
<evidence type="ECO:0000256" key="6">
    <source>
        <dbReference type="PROSITE-ProRule" id="PRU00042"/>
    </source>
</evidence>
<feature type="compositionally biased region" description="Low complexity" evidence="7">
    <location>
        <begin position="201"/>
        <end position="216"/>
    </location>
</feature>
<dbReference type="GO" id="GO:0000981">
    <property type="term" value="F:DNA-binding transcription factor activity, RNA polymerase II-specific"/>
    <property type="evidence" value="ECO:0007669"/>
    <property type="project" value="TreeGrafter"/>
</dbReference>
<evidence type="ECO:0000256" key="7">
    <source>
        <dbReference type="SAM" id="MobiDB-lite"/>
    </source>
</evidence>
<feature type="region of interest" description="Disordered" evidence="7">
    <location>
        <begin position="193"/>
        <end position="224"/>
    </location>
</feature>
<comment type="caution">
    <text evidence="9">The sequence shown here is derived from an EMBL/GenBank/DDBJ whole genome shotgun (WGS) entry which is preliminary data.</text>
</comment>
<reference evidence="9" key="1">
    <citation type="submission" date="2023-02" db="EMBL/GenBank/DDBJ databases">
        <authorList>
            <person name="Palmer J.M."/>
        </authorList>
    </citation>
    <scope>NUCLEOTIDE SEQUENCE</scope>
    <source>
        <strain evidence="9">FW57</strain>
    </source>
</reference>
<dbReference type="GO" id="GO:0005667">
    <property type="term" value="C:transcription regulator complex"/>
    <property type="evidence" value="ECO:0007669"/>
    <property type="project" value="TreeGrafter"/>
</dbReference>
<keyword evidence="1" id="KW-0479">Metal-binding</keyword>
<feature type="domain" description="C2H2-type" evidence="8">
    <location>
        <begin position="170"/>
        <end position="199"/>
    </location>
</feature>
<keyword evidence="4" id="KW-0862">Zinc</keyword>